<protein>
    <submittedName>
        <fullName evidence="2">Uncharacterized protein</fullName>
    </submittedName>
</protein>
<name>A0A841IY12_9ACTN</name>
<keyword evidence="3" id="KW-1185">Reference proteome</keyword>
<comment type="caution">
    <text evidence="2">The sequence shown here is derived from an EMBL/GenBank/DDBJ whole genome shotgun (WGS) entry which is preliminary data.</text>
</comment>
<dbReference type="EMBL" id="JACHJO010000009">
    <property type="protein sequence ID" value="MBB6121118.1"/>
    <property type="molecule type" value="Genomic_DNA"/>
</dbReference>
<evidence type="ECO:0000313" key="3">
    <source>
        <dbReference type="Proteomes" id="UP000536604"/>
    </source>
</evidence>
<proteinExistence type="predicted"/>
<feature type="transmembrane region" description="Helical" evidence="1">
    <location>
        <begin position="12"/>
        <end position="29"/>
    </location>
</feature>
<accession>A0A841IY12</accession>
<keyword evidence="1" id="KW-0472">Membrane</keyword>
<dbReference type="AlphaFoldDB" id="A0A841IY12"/>
<keyword evidence="1" id="KW-1133">Transmembrane helix</keyword>
<gene>
    <name evidence="2" type="ORF">FHS13_003086</name>
</gene>
<keyword evidence="1" id="KW-0812">Transmembrane</keyword>
<evidence type="ECO:0000313" key="2">
    <source>
        <dbReference type="EMBL" id="MBB6121118.1"/>
    </source>
</evidence>
<reference evidence="2 3" key="1">
    <citation type="submission" date="2020-08" db="EMBL/GenBank/DDBJ databases">
        <title>Genomic Encyclopedia of Type Strains, Phase III (KMG-III): the genomes of soil and plant-associated and newly described type strains.</title>
        <authorList>
            <person name="Whitman W."/>
        </authorList>
    </citation>
    <scope>NUCLEOTIDE SEQUENCE [LARGE SCALE GENOMIC DNA]</scope>
    <source>
        <strain evidence="2 3">CECT 8712</strain>
    </source>
</reference>
<organism evidence="2 3">
    <name type="scientific">Nocardiopsis algeriensis</name>
    <dbReference type="NCBI Taxonomy" id="1478215"/>
    <lineage>
        <taxon>Bacteria</taxon>
        <taxon>Bacillati</taxon>
        <taxon>Actinomycetota</taxon>
        <taxon>Actinomycetes</taxon>
        <taxon>Streptosporangiales</taxon>
        <taxon>Nocardiopsidaceae</taxon>
        <taxon>Nocardiopsis</taxon>
    </lineage>
</organism>
<evidence type="ECO:0000256" key="1">
    <source>
        <dbReference type="SAM" id="Phobius"/>
    </source>
</evidence>
<sequence length="33" mass="3535">MFVFFSSRLGCFLSLLVSAGLTILLLLVLNSCG</sequence>
<dbReference type="Proteomes" id="UP000536604">
    <property type="component" value="Unassembled WGS sequence"/>
</dbReference>